<dbReference type="SUPFAM" id="SSF51126">
    <property type="entry name" value="Pectin lyase-like"/>
    <property type="match status" value="2"/>
</dbReference>
<keyword evidence="2" id="KW-1185">Reference proteome</keyword>
<reference evidence="1 2" key="1">
    <citation type="journal article" date="2020" name="Nature">
        <title>Isolation of an archaeon at the prokaryote-eukaryote interface.</title>
        <authorList>
            <person name="Imachi H."/>
            <person name="Nobu M.K."/>
            <person name="Nakahara N."/>
            <person name="Morono Y."/>
            <person name="Ogawara M."/>
            <person name="Takaki Y."/>
            <person name="Takano Y."/>
            <person name="Uematsu K."/>
            <person name="Ikuta T."/>
            <person name="Ito M."/>
            <person name="Matsui Y."/>
            <person name="Miyazaki M."/>
            <person name="Murata K."/>
            <person name="Saito Y."/>
            <person name="Sakai S."/>
            <person name="Song C."/>
            <person name="Tasumi E."/>
            <person name="Yamanaka Y."/>
            <person name="Yamaguchi T."/>
            <person name="Kamagata Y."/>
            <person name="Tamaki H."/>
            <person name="Takai K."/>
        </authorList>
    </citation>
    <scope>NUCLEOTIDE SEQUENCE [LARGE SCALE GENOMIC DNA]</scope>
    <source>
        <strain evidence="1 2">MK-D1</strain>
    </source>
</reference>
<dbReference type="NCBIfam" id="TIGR03804">
    <property type="entry name" value="para_beta_helix"/>
    <property type="match status" value="5"/>
</dbReference>
<evidence type="ECO:0000313" key="2">
    <source>
        <dbReference type="Proteomes" id="UP000321408"/>
    </source>
</evidence>
<dbReference type="AlphaFoldDB" id="A0A5B9DBZ0"/>
<dbReference type="InterPro" id="IPR022441">
    <property type="entry name" value="Para_beta_helix_rpt-2"/>
</dbReference>
<evidence type="ECO:0000313" key="1">
    <source>
        <dbReference type="EMBL" id="QEE16799.2"/>
    </source>
</evidence>
<reference evidence="1 2" key="2">
    <citation type="journal article" date="2024" name="Int. J. Syst. Evol. Microbiol.">
        <title>Promethearchaeum syntrophicum gen. nov., sp. nov., an anaerobic, obligately syntrophic archaeon, the first isolate of the lineage 'Asgard' archaea, and proposal of the new archaeal phylum Promethearchaeota phyl. nov. and kingdom Promethearchaeati regn. nov.</title>
        <authorList>
            <person name="Imachi H."/>
            <person name="Nobu M.K."/>
            <person name="Kato S."/>
            <person name="Takaki Y."/>
            <person name="Miyazaki M."/>
            <person name="Miyata M."/>
            <person name="Ogawara M."/>
            <person name="Saito Y."/>
            <person name="Sakai S."/>
            <person name="Tahara Y.O."/>
            <person name="Takano Y."/>
            <person name="Tasumi E."/>
            <person name="Uematsu K."/>
            <person name="Yoshimura T."/>
            <person name="Itoh T."/>
            <person name="Ohkuma M."/>
            <person name="Takai K."/>
        </authorList>
    </citation>
    <scope>NUCLEOTIDE SEQUENCE [LARGE SCALE GENOMIC DNA]</scope>
    <source>
        <strain evidence="1 2">MK-D1</strain>
    </source>
</reference>
<gene>
    <name evidence="1" type="ORF">DSAG12_02629</name>
</gene>
<accession>A0A5B9DBZ0</accession>
<dbReference type="Gene3D" id="2.160.20.10">
    <property type="entry name" value="Single-stranded right-handed beta-helix, Pectin lyase-like"/>
    <property type="match status" value="4"/>
</dbReference>
<dbReference type="KEGG" id="psyt:DSAG12_02629"/>
<sequence>MKNSKFRNKMIGIEVIFIGVIIMANLIEVNNPITNTNDQKLLDSNLIIKNEEEFLSENDKETINNAPISAIGDDPISISGNVALAAFCTHGSGIPGDPYIIEGYEIDASTAHGICIDNTDAYLTIQNCIIENGSFIDDNYFFGIHLFSCSNVKIFNNTVSNNNNEGIRIYDSNHITISGNNCSNNGMTQIVGFITNDGILLESSDYNTVSNNTCLSNFNDGIGLQRSNFNTVVGNNCSFNNKEGIEVESSNYTIITENFFLNNLEDQANSFDSNNNQWYNNSNSIGNYWGDYRVRYPGATNDGIIWDTPYEITAGVFDEYPLVMNDGESNTPIVAEIHAPIAINGNAELASFCSEGSGTSNDPYIIEGYKIDASTAHGIVIDHTDAYLIIRDCIIENGSFINDNYFYGIYLFSCSNVKIMNNIVANNNNEGIRLYLSNYNTISGNYCSNNGMTQTVGFITNDGILLESSDYNIVSNNTCLNNFNDGIGLQRSNYNTVVGNNCSFNNKEGIELESSNNTTITENYFINNQENQANSFDSNNNQWDNGSIGNYWGDYEVRYPDATNNGVVWDTPYEIAAGIFDEYPLVMNDGENTGNNGPFSGFNIPGYPMEVFLAIFAISTIGIIISSKKHR</sequence>
<name>A0A5B9DBZ0_9ARCH</name>
<protein>
    <submittedName>
        <fullName evidence="1">NosD domain-containing protein</fullName>
    </submittedName>
</protein>
<dbReference type="EMBL" id="CP042905">
    <property type="protein sequence ID" value="QEE16799.2"/>
    <property type="molecule type" value="Genomic_DNA"/>
</dbReference>
<dbReference type="InterPro" id="IPR006626">
    <property type="entry name" value="PbH1"/>
</dbReference>
<dbReference type="SMART" id="SM00710">
    <property type="entry name" value="PbH1"/>
    <property type="match status" value="12"/>
</dbReference>
<dbReference type="Pfam" id="PF13229">
    <property type="entry name" value="Beta_helix"/>
    <property type="match status" value="2"/>
</dbReference>
<dbReference type="InterPro" id="IPR039448">
    <property type="entry name" value="Beta_helix"/>
</dbReference>
<dbReference type="Proteomes" id="UP000321408">
    <property type="component" value="Chromosome"/>
</dbReference>
<organism evidence="1 2">
    <name type="scientific">Promethearchaeum syntrophicum</name>
    <dbReference type="NCBI Taxonomy" id="2594042"/>
    <lineage>
        <taxon>Archaea</taxon>
        <taxon>Promethearchaeati</taxon>
        <taxon>Promethearchaeota</taxon>
        <taxon>Promethearchaeia</taxon>
        <taxon>Promethearchaeales</taxon>
        <taxon>Promethearchaeaceae</taxon>
        <taxon>Promethearchaeum</taxon>
    </lineage>
</organism>
<proteinExistence type="predicted"/>
<dbReference type="InterPro" id="IPR011050">
    <property type="entry name" value="Pectin_lyase_fold/virulence"/>
</dbReference>
<dbReference type="InterPro" id="IPR012334">
    <property type="entry name" value="Pectin_lyas_fold"/>
</dbReference>